<sequence>MSEPISNSTATLVTTSVTIADVLSRADANVLIAALAGAVIFVLSAIEFTLFKRIMLFAVSFFTGIVTAGFVSEMLATIVPTQIEVKAPIGALLASTISVRFLMSINNNLTFFINRFDKRGGEDVK</sequence>
<dbReference type="Pfam" id="PF16931">
    <property type="entry name" value="Phage_holin_8"/>
    <property type="match status" value="1"/>
</dbReference>
<accession>A0A2U8I6Z0</accession>
<feature type="transmembrane region" description="Helical" evidence="1">
    <location>
        <begin position="30"/>
        <end position="50"/>
    </location>
</feature>
<reference evidence="2 3" key="1">
    <citation type="submission" date="2017-05" db="EMBL/GenBank/DDBJ databases">
        <title>Genome sequence of Candidatus Fukatsuia symbiotica and Candidatus Hamiltonella defensa from Acyrthosiphon pisum strain 5D.</title>
        <authorList>
            <person name="Patel V.A."/>
            <person name="Chevignon G."/>
            <person name="Russell J.A."/>
            <person name="Oliver K.M."/>
        </authorList>
    </citation>
    <scope>NUCLEOTIDE SEQUENCE [LARGE SCALE GENOMIC DNA]</scope>
    <source>
        <strain evidence="2 3">5D</strain>
    </source>
</reference>
<dbReference type="RefSeq" id="WP_072551004.1">
    <property type="nucleotide sequence ID" value="NZ_CP021659.1"/>
</dbReference>
<protein>
    <recommendedName>
        <fullName evidence="4">Holin</fullName>
    </recommendedName>
</protein>
<dbReference type="Proteomes" id="UP000261875">
    <property type="component" value="Chromosome"/>
</dbReference>
<gene>
    <name evidence="2" type="ORF">CCS41_11270</name>
</gene>
<name>A0A2U8I6Z0_9GAMM</name>
<keyword evidence="1" id="KW-0472">Membrane</keyword>
<keyword evidence="1" id="KW-1133">Transmembrane helix</keyword>
<keyword evidence="1" id="KW-0812">Transmembrane</keyword>
<dbReference type="InterPro" id="IPR032637">
    <property type="entry name" value="Phage_holin-like"/>
</dbReference>
<keyword evidence="3" id="KW-1185">Reference proteome</keyword>
<evidence type="ECO:0000313" key="3">
    <source>
        <dbReference type="Proteomes" id="UP000261875"/>
    </source>
</evidence>
<feature type="transmembrane region" description="Helical" evidence="1">
    <location>
        <begin position="57"/>
        <end position="79"/>
    </location>
</feature>
<feature type="transmembrane region" description="Helical" evidence="1">
    <location>
        <begin position="85"/>
        <end position="103"/>
    </location>
</feature>
<dbReference type="EMBL" id="CP021659">
    <property type="protein sequence ID" value="AWK14922.1"/>
    <property type="molecule type" value="Genomic_DNA"/>
</dbReference>
<evidence type="ECO:0008006" key="4">
    <source>
        <dbReference type="Google" id="ProtNLM"/>
    </source>
</evidence>
<proteinExistence type="predicted"/>
<evidence type="ECO:0000313" key="2">
    <source>
        <dbReference type="EMBL" id="AWK14922.1"/>
    </source>
</evidence>
<dbReference type="KEGG" id="fsm:CCS41_11270"/>
<dbReference type="OrthoDB" id="6499824at2"/>
<dbReference type="AlphaFoldDB" id="A0A2U8I6Z0"/>
<evidence type="ECO:0000256" key="1">
    <source>
        <dbReference type="SAM" id="Phobius"/>
    </source>
</evidence>
<organism evidence="2 3">
    <name type="scientific">Candidatus Fukatsuia symbiotica</name>
    <dbReference type="NCBI Taxonomy" id="1878942"/>
    <lineage>
        <taxon>Bacteria</taxon>
        <taxon>Pseudomonadati</taxon>
        <taxon>Pseudomonadota</taxon>
        <taxon>Gammaproteobacteria</taxon>
        <taxon>Enterobacterales</taxon>
        <taxon>Yersiniaceae</taxon>
        <taxon>Candidatus Fukatsuia</taxon>
    </lineage>
</organism>